<proteinExistence type="predicted"/>
<comment type="caution">
    <text evidence="6">The sequence shown here is derived from an EMBL/GenBank/DDBJ whole genome shotgun (WGS) entry which is preliminary data.</text>
</comment>
<evidence type="ECO:0000256" key="3">
    <source>
        <dbReference type="ARBA" id="ARBA00023125"/>
    </source>
</evidence>
<evidence type="ECO:0000256" key="1">
    <source>
        <dbReference type="ARBA" id="ARBA00004123"/>
    </source>
</evidence>
<keyword evidence="2" id="KW-0217">Developmental protein</keyword>
<dbReference type="Proteomes" id="UP001160148">
    <property type="component" value="Unassembled WGS sequence"/>
</dbReference>
<gene>
    <name evidence="6" type="ORF">MEUPH1_LOCUS4644</name>
</gene>
<keyword evidence="7" id="KW-1185">Reference proteome</keyword>
<reference evidence="6 7" key="1">
    <citation type="submission" date="2023-01" db="EMBL/GenBank/DDBJ databases">
        <authorList>
            <person name="Whitehead M."/>
        </authorList>
    </citation>
    <scope>NUCLEOTIDE SEQUENCE [LARGE SCALE GENOMIC DNA]</scope>
</reference>
<evidence type="ECO:0000313" key="6">
    <source>
        <dbReference type="EMBL" id="CAI6347917.1"/>
    </source>
</evidence>
<keyword evidence="3" id="KW-0238">DNA-binding</keyword>
<dbReference type="GO" id="GO:0003677">
    <property type="term" value="F:DNA binding"/>
    <property type="evidence" value="ECO:0007669"/>
    <property type="project" value="UniProtKB-KW"/>
</dbReference>
<protein>
    <submittedName>
        <fullName evidence="6">Uncharacterized protein</fullName>
    </submittedName>
</protein>
<dbReference type="GO" id="GO:0003700">
    <property type="term" value="F:DNA-binding transcription factor activity"/>
    <property type="evidence" value="ECO:0007669"/>
    <property type="project" value="InterPro"/>
</dbReference>
<name>A0AAV0VXI8_9HEMI</name>
<evidence type="ECO:0000256" key="2">
    <source>
        <dbReference type="ARBA" id="ARBA00022473"/>
    </source>
</evidence>
<dbReference type="GO" id="GO:0005634">
    <property type="term" value="C:nucleus"/>
    <property type="evidence" value="ECO:0007669"/>
    <property type="project" value="UniProtKB-SubCell"/>
</dbReference>
<organism evidence="6 7">
    <name type="scientific">Macrosiphum euphorbiae</name>
    <name type="common">potato aphid</name>
    <dbReference type="NCBI Taxonomy" id="13131"/>
    <lineage>
        <taxon>Eukaryota</taxon>
        <taxon>Metazoa</taxon>
        <taxon>Ecdysozoa</taxon>
        <taxon>Arthropoda</taxon>
        <taxon>Hexapoda</taxon>
        <taxon>Insecta</taxon>
        <taxon>Pterygota</taxon>
        <taxon>Neoptera</taxon>
        <taxon>Paraneoptera</taxon>
        <taxon>Hemiptera</taxon>
        <taxon>Sternorrhyncha</taxon>
        <taxon>Aphidomorpha</taxon>
        <taxon>Aphidoidea</taxon>
        <taxon>Aphididae</taxon>
        <taxon>Macrosiphini</taxon>
        <taxon>Macrosiphum</taxon>
    </lineage>
</organism>
<dbReference type="AlphaFoldDB" id="A0AAV0VXI8"/>
<dbReference type="PROSITE" id="PS00032">
    <property type="entry name" value="ANTENNAPEDIA"/>
    <property type="match status" value="1"/>
</dbReference>
<dbReference type="EMBL" id="CARXXK010000001">
    <property type="protein sequence ID" value="CAI6347917.1"/>
    <property type="molecule type" value="Genomic_DNA"/>
</dbReference>
<evidence type="ECO:0000256" key="5">
    <source>
        <dbReference type="ARBA" id="ARBA00023242"/>
    </source>
</evidence>
<keyword evidence="4" id="KW-0371">Homeobox</keyword>
<sequence>MMLKNTEADLRPGKQQQLMLGAFGGPQMLADALHAATAADDEDDDDDCGGGDRKGDMYAATAMAMKDSPVAAGLQDGNGFWMAAVSAAGPQMDHHAADYQPAAVPDYMMHHVMGGGGVGNENVSPVDPQHQQQHHQVAAAAAAAAAMYQMQADQQVGGGGGGGGVVGAGGGGGQQEYPWMKEKKTTRKNNHQGKFVYRLLCVR</sequence>
<evidence type="ECO:0000313" key="7">
    <source>
        <dbReference type="Proteomes" id="UP001160148"/>
    </source>
</evidence>
<comment type="subcellular location">
    <subcellularLocation>
        <location evidence="1">Nucleus</location>
    </subcellularLocation>
</comment>
<dbReference type="InterPro" id="IPR001827">
    <property type="entry name" value="Homeobox_Antennapedia_CS"/>
</dbReference>
<accession>A0AAV0VXI8</accession>
<keyword evidence="5" id="KW-0539">Nucleus</keyword>
<evidence type="ECO:0000256" key="4">
    <source>
        <dbReference type="ARBA" id="ARBA00023155"/>
    </source>
</evidence>